<name>A0ABU0F636_9PSEU</name>
<dbReference type="Pfam" id="PF01557">
    <property type="entry name" value="FAA_hydrolase"/>
    <property type="match status" value="1"/>
</dbReference>
<evidence type="ECO:0000259" key="2">
    <source>
        <dbReference type="Pfam" id="PF01557"/>
    </source>
</evidence>
<evidence type="ECO:0000313" key="3">
    <source>
        <dbReference type="EMBL" id="MDQ0382853.1"/>
    </source>
</evidence>
<sequence>MKFATVEEAGRTVRCGPLEGEALFRLRAGTTVLELIRAGELQAAGATARAAGDAVPPAGLRPLPLEPPSVRDFVAFEEHVERVATSVVDDAGVVPEWDEAPTFCFTNPHALTGVNDDVPIPPGPRLVDFDLEVACVVGREPASPSPSPEQVNIVGYTIWSARDLQRREMMVNLGAVQGKGAASTLGSWLVTSDELKSYRDSDGFQALDLRVSVNGEENVQDLLSNVCRPFEELVAYAGRGTGVRAGEILGSGTCGNGACLAELWGRRGARDPRPLRPSDVVEMAVEGVGRSATPSSPVPNCRRCVRRTPVHKLEKGCEHGKNRGGHWGRSGSGSTPGIPVHGDTHDSFGRARFPRRQRRRNTAWPRPARWVRSRLWSRSCSATPPRTSPDRRSPTMADRPLTAA</sequence>
<dbReference type="PANTHER" id="PTHR43211:SF1">
    <property type="entry name" value="BLL6422 PROTEIN"/>
    <property type="match status" value="1"/>
</dbReference>
<evidence type="ECO:0000313" key="4">
    <source>
        <dbReference type="Proteomes" id="UP001229651"/>
    </source>
</evidence>
<accession>A0ABU0F636</accession>
<dbReference type="PANTHER" id="PTHR43211">
    <property type="entry name" value="FUMARYLACETOACETATE HYDROLASE"/>
    <property type="match status" value="1"/>
</dbReference>
<feature type="region of interest" description="Disordered" evidence="1">
    <location>
        <begin position="375"/>
        <end position="404"/>
    </location>
</feature>
<keyword evidence="4" id="KW-1185">Reference proteome</keyword>
<dbReference type="EMBL" id="JAUSUT010000001">
    <property type="protein sequence ID" value="MDQ0382853.1"/>
    <property type="molecule type" value="Genomic_DNA"/>
</dbReference>
<dbReference type="Proteomes" id="UP001229651">
    <property type="component" value="Unassembled WGS sequence"/>
</dbReference>
<dbReference type="InterPro" id="IPR036663">
    <property type="entry name" value="Fumarylacetoacetase_C_sf"/>
</dbReference>
<feature type="region of interest" description="Disordered" evidence="1">
    <location>
        <begin position="315"/>
        <end position="349"/>
    </location>
</feature>
<protein>
    <submittedName>
        <fullName evidence="3">2-keto-4-pentenoate hydratase/2-oxohepta-3-ene-1,7-dioic acid hydratase in catechol pathway</fullName>
    </submittedName>
</protein>
<proteinExistence type="predicted"/>
<feature type="domain" description="Fumarylacetoacetase-like C-terminal" evidence="2">
    <location>
        <begin position="70"/>
        <end position="291"/>
    </location>
</feature>
<evidence type="ECO:0000256" key="1">
    <source>
        <dbReference type="SAM" id="MobiDB-lite"/>
    </source>
</evidence>
<reference evidence="3 4" key="1">
    <citation type="submission" date="2023-07" db="EMBL/GenBank/DDBJ databases">
        <title>Sequencing the genomes of 1000 actinobacteria strains.</title>
        <authorList>
            <person name="Klenk H.-P."/>
        </authorList>
    </citation>
    <scope>NUCLEOTIDE SEQUENCE [LARGE SCALE GENOMIC DNA]</scope>
    <source>
        <strain evidence="3 4">DSM 45805</strain>
    </source>
</reference>
<gene>
    <name evidence="3" type="ORF">FB470_006847</name>
</gene>
<organism evidence="3 4">
    <name type="scientific">Amycolatopsis thermophila</name>
    <dbReference type="NCBI Taxonomy" id="206084"/>
    <lineage>
        <taxon>Bacteria</taxon>
        <taxon>Bacillati</taxon>
        <taxon>Actinomycetota</taxon>
        <taxon>Actinomycetes</taxon>
        <taxon>Pseudonocardiales</taxon>
        <taxon>Pseudonocardiaceae</taxon>
        <taxon>Amycolatopsis</taxon>
    </lineage>
</organism>
<dbReference type="InterPro" id="IPR011234">
    <property type="entry name" value="Fumarylacetoacetase-like_C"/>
</dbReference>
<dbReference type="Gene3D" id="3.90.850.10">
    <property type="entry name" value="Fumarylacetoacetase-like, C-terminal domain"/>
    <property type="match status" value="1"/>
</dbReference>
<dbReference type="SUPFAM" id="SSF56529">
    <property type="entry name" value="FAH"/>
    <property type="match status" value="1"/>
</dbReference>
<comment type="caution">
    <text evidence="3">The sequence shown here is derived from an EMBL/GenBank/DDBJ whole genome shotgun (WGS) entry which is preliminary data.</text>
</comment>